<accession>A0ABW4IHE6</accession>
<evidence type="ECO:0000313" key="7">
    <source>
        <dbReference type="EMBL" id="MFD1631444.1"/>
    </source>
</evidence>
<protein>
    <submittedName>
        <fullName evidence="7">DUF423 domain-containing protein</fullName>
    </submittedName>
</protein>
<evidence type="ECO:0000256" key="4">
    <source>
        <dbReference type="ARBA" id="ARBA00022989"/>
    </source>
</evidence>
<evidence type="ECO:0000256" key="6">
    <source>
        <dbReference type="SAM" id="Phobius"/>
    </source>
</evidence>
<comment type="subcellular location">
    <subcellularLocation>
        <location evidence="1">Membrane</location>
        <topology evidence="1">Multi-pass membrane protein</topology>
    </subcellularLocation>
</comment>
<organism evidence="7 8">
    <name type="scientific">Pseudopedobacter beijingensis</name>
    <dbReference type="NCBI Taxonomy" id="1207056"/>
    <lineage>
        <taxon>Bacteria</taxon>
        <taxon>Pseudomonadati</taxon>
        <taxon>Bacteroidota</taxon>
        <taxon>Sphingobacteriia</taxon>
        <taxon>Sphingobacteriales</taxon>
        <taxon>Sphingobacteriaceae</taxon>
        <taxon>Pseudopedobacter</taxon>
    </lineage>
</organism>
<dbReference type="Proteomes" id="UP001597118">
    <property type="component" value="Unassembled WGS sequence"/>
</dbReference>
<feature type="transmembrane region" description="Helical" evidence="6">
    <location>
        <begin position="72"/>
        <end position="90"/>
    </location>
</feature>
<dbReference type="Pfam" id="PF04241">
    <property type="entry name" value="DUF423"/>
    <property type="match status" value="1"/>
</dbReference>
<keyword evidence="4 6" id="KW-1133">Transmembrane helix</keyword>
<evidence type="ECO:0000256" key="3">
    <source>
        <dbReference type="ARBA" id="ARBA00022692"/>
    </source>
</evidence>
<keyword evidence="8" id="KW-1185">Reference proteome</keyword>
<dbReference type="EMBL" id="JBHUDG010000047">
    <property type="protein sequence ID" value="MFD1631444.1"/>
    <property type="molecule type" value="Genomic_DNA"/>
</dbReference>
<sequence length="129" mass="14042">MNKRIIISAAVFGALAVVLGAFGAHALKGVLTSYGAEIWNKAVQYQFYHTLALLFLSTFARYKNNLINFSSYCFTLGIVLFSGSLYLLALRDFLNINSFAGILGPITPIGGLLFILGWGALLFAAIRDK</sequence>
<evidence type="ECO:0000313" key="8">
    <source>
        <dbReference type="Proteomes" id="UP001597118"/>
    </source>
</evidence>
<keyword evidence="5 6" id="KW-0472">Membrane</keyword>
<proteinExistence type="inferred from homology"/>
<feature type="transmembrane region" description="Helical" evidence="6">
    <location>
        <begin position="102"/>
        <end position="126"/>
    </location>
</feature>
<evidence type="ECO:0000256" key="1">
    <source>
        <dbReference type="ARBA" id="ARBA00004141"/>
    </source>
</evidence>
<reference evidence="8" key="1">
    <citation type="journal article" date="2019" name="Int. J. Syst. Evol. Microbiol.">
        <title>The Global Catalogue of Microorganisms (GCM) 10K type strain sequencing project: providing services to taxonomists for standard genome sequencing and annotation.</title>
        <authorList>
            <consortium name="The Broad Institute Genomics Platform"/>
            <consortium name="The Broad Institute Genome Sequencing Center for Infectious Disease"/>
            <person name="Wu L."/>
            <person name="Ma J."/>
        </authorList>
    </citation>
    <scope>NUCLEOTIDE SEQUENCE [LARGE SCALE GENOMIC DNA]</scope>
    <source>
        <strain evidence="8">CCUG 53762</strain>
    </source>
</reference>
<dbReference type="PANTHER" id="PTHR43461">
    <property type="entry name" value="TRANSMEMBRANE PROTEIN 256"/>
    <property type="match status" value="1"/>
</dbReference>
<keyword evidence="3 6" id="KW-0812">Transmembrane</keyword>
<evidence type="ECO:0000256" key="2">
    <source>
        <dbReference type="ARBA" id="ARBA00009694"/>
    </source>
</evidence>
<comment type="caution">
    <text evidence="7">The sequence shown here is derived from an EMBL/GenBank/DDBJ whole genome shotgun (WGS) entry which is preliminary data.</text>
</comment>
<name>A0ABW4IHE6_9SPHI</name>
<gene>
    <name evidence="7" type="ORF">ACFSAH_16340</name>
</gene>
<dbReference type="InterPro" id="IPR006696">
    <property type="entry name" value="DUF423"/>
</dbReference>
<evidence type="ECO:0000256" key="5">
    <source>
        <dbReference type="ARBA" id="ARBA00023136"/>
    </source>
</evidence>
<dbReference type="RefSeq" id="WP_379663811.1">
    <property type="nucleotide sequence ID" value="NZ_JBHUDG010000047.1"/>
</dbReference>
<comment type="similarity">
    <text evidence="2">Belongs to the UPF0382 family.</text>
</comment>
<feature type="transmembrane region" description="Helical" evidence="6">
    <location>
        <begin position="42"/>
        <end position="60"/>
    </location>
</feature>
<dbReference type="PANTHER" id="PTHR43461:SF1">
    <property type="entry name" value="TRANSMEMBRANE PROTEIN 256"/>
    <property type="match status" value="1"/>
</dbReference>